<keyword evidence="2" id="KW-1185">Reference proteome</keyword>
<reference evidence="1" key="3">
    <citation type="journal article" date="2017" name="Nature">
        <title>Genome sequence of the progenitor of the wheat D genome Aegilops tauschii.</title>
        <authorList>
            <person name="Luo M.C."/>
            <person name="Gu Y.Q."/>
            <person name="Puiu D."/>
            <person name="Wang H."/>
            <person name="Twardziok S.O."/>
            <person name="Deal K.R."/>
            <person name="Huo N."/>
            <person name="Zhu T."/>
            <person name="Wang L."/>
            <person name="Wang Y."/>
            <person name="McGuire P.E."/>
            <person name="Liu S."/>
            <person name="Long H."/>
            <person name="Ramasamy R.K."/>
            <person name="Rodriguez J.C."/>
            <person name="Van S.L."/>
            <person name="Yuan L."/>
            <person name="Wang Z."/>
            <person name="Xia Z."/>
            <person name="Xiao L."/>
            <person name="Anderson O.D."/>
            <person name="Ouyang S."/>
            <person name="Liang Y."/>
            <person name="Zimin A.V."/>
            <person name="Pertea G."/>
            <person name="Qi P."/>
            <person name="Bennetzen J.L."/>
            <person name="Dai X."/>
            <person name="Dawson M.W."/>
            <person name="Muller H.G."/>
            <person name="Kugler K."/>
            <person name="Rivarola-Duarte L."/>
            <person name="Spannagl M."/>
            <person name="Mayer K.F.X."/>
            <person name="Lu F.H."/>
            <person name="Bevan M.W."/>
            <person name="Leroy P."/>
            <person name="Li P."/>
            <person name="You F.M."/>
            <person name="Sun Q."/>
            <person name="Liu Z."/>
            <person name="Lyons E."/>
            <person name="Wicker T."/>
            <person name="Salzberg S.L."/>
            <person name="Devos K.M."/>
            <person name="Dvorak J."/>
        </authorList>
    </citation>
    <scope>NUCLEOTIDE SEQUENCE [LARGE SCALE GENOMIC DNA]</scope>
    <source>
        <strain evidence="1">cv. AL8/78</strain>
    </source>
</reference>
<dbReference type="EnsemblPlants" id="AET3Gv20094600.1">
    <property type="protein sequence ID" value="AET3Gv20094600.1"/>
    <property type="gene ID" value="AET3Gv20094600"/>
</dbReference>
<reference evidence="2" key="1">
    <citation type="journal article" date="2014" name="Science">
        <title>Ancient hybridizations among the ancestral genomes of bread wheat.</title>
        <authorList>
            <consortium name="International Wheat Genome Sequencing Consortium,"/>
            <person name="Marcussen T."/>
            <person name="Sandve S.R."/>
            <person name="Heier L."/>
            <person name="Spannagl M."/>
            <person name="Pfeifer M."/>
            <person name="Jakobsen K.S."/>
            <person name="Wulff B.B."/>
            <person name="Steuernagel B."/>
            <person name="Mayer K.F."/>
            <person name="Olsen O.A."/>
        </authorList>
    </citation>
    <scope>NUCLEOTIDE SEQUENCE [LARGE SCALE GENOMIC DNA]</scope>
    <source>
        <strain evidence="2">cv. AL8/78</strain>
    </source>
</reference>
<evidence type="ECO:0000313" key="2">
    <source>
        <dbReference type="Proteomes" id="UP000015105"/>
    </source>
</evidence>
<accession>A0A453DUQ9</accession>
<name>A0A453DUQ9_AEGTS</name>
<evidence type="ECO:0000313" key="1">
    <source>
        <dbReference type="EnsemblPlants" id="AET3Gv20094600.1"/>
    </source>
</evidence>
<proteinExistence type="predicted"/>
<organism evidence="1 2">
    <name type="scientific">Aegilops tauschii subsp. strangulata</name>
    <name type="common">Goatgrass</name>
    <dbReference type="NCBI Taxonomy" id="200361"/>
    <lineage>
        <taxon>Eukaryota</taxon>
        <taxon>Viridiplantae</taxon>
        <taxon>Streptophyta</taxon>
        <taxon>Embryophyta</taxon>
        <taxon>Tracheophyta</taxon>
        <taxon>Spermatophyta</taxon>
        <taxon>Magnoliopsida</taxon>
        <taxon>Liliopsida</taxon>
        <taxon>Poales</taxon>
        <taxon>Poaceae</taxon>
        <taxon>BOP clade</taxon>
        <taxon>Pooideae</taxon>
        <taxon>Triticodae</taxon>
        <taxon>Triticeae</taxon>
        <taxon>Triticinae</taxon>
        <taxon>Aegilops</taxon>
    </lineage>
</organism>
<protein>
    <submittedName>
        <fullName evidence="1">Uncharacterized protein</fullName>
    </submittedName>
</protein>
<reference evidence="1" key="5">
    <citation type="journal article" date="2021" name="G3 (Bethesda)">
        <title>Aegilops tauschii genome assembly Aet v5.0 features greater sequence contiguity and improved annotation.</title>
        <authorList>
            <person name="Wang L."/>
            <person name="Zhu T."/>
            <person name="Rodriguez J.C."/>
            <person name="Deal K.R."/>
            <person name="Dubcovsky J."/>
            <person name="McGuire P.E."/>
            <person name="Lux T."/>
            <person name="Spannagl M."/>
            <person name="Mayer K.F.X."/>
            <person name="Baldrich P."/>
            <person name="Meyers B.C."/>
            <person name="Huo N."/>
            <person name="Gu Y.Q."/>
            <person name="Zhou H."/>
            <person name="Devos K.M."/>
            <person name="Bennetzen J.L."/>
            <person name="Unver T."/>
            <person name="Budak H."/>
            <person name="Gulick P.J."/>
            <person name="Galiba G."/>
            <person name="Kalapos B."/>
            <person name="Nelson D.R."/>
            <person name="Li P."/>
            <person name="You F.M."/>
            <person name="Luo M.C."/>
            <person name="Dvorak J."/>
        </authorList>
    </citation>
    <scope>NUCLEOTIDE SEQUENCE [LARGE SCALE GENOMIC DNA]</scope>
    <source>
        <strain evidence="1">cv. AL8/78</strain>
    </source>
</reference>
<dbReference type="AlphaFoldDB" id="A0A453DUQ9"/>
<reference evidence="2" key="2">
    <citation type="journal article" date="2017" name="Nat. Plants">
        <title>The Aegilops tauschii genome reveals multiple impacts of transposons.</title>
        <authorList>
            <person name="Zhao G."/>
            <person name="Zou C."/>
            <person name="Li K."/>
            <person name="Wang K."/>
            <person name="Li T."/>
            <person name="Gao L."/>
            <person name="Zhang X."/>
            <person name="Wang H."/>
            <person name="Yang Z."/>
            <person name="Liu X."/>
            <person name="Jiang W."/>
            <person name="Mao L."/>
            <person name="Kong X."/>
            <person name="Jiao Y."/>
            <person name="Jia J."/>
        </authorList>
    </citation>
    <scope>NUCLEOTIDE SEQUENCE [LARGE SCALE GENOMIC DNA]</scope>
    <source>
        <strain evidence="2">cv. AL8/78</strain>
    </source>
</reference>
<dbReference type="Proteomes" id="UP000015105">
    <property type="component" value="Chromosome 3D"/>
</dbReference>
<reference evidence="1" key="4">
    <citation type="submission" date="2019-03" db="UniProtKB">
        <authorList>
            <consortium name="EnsemblPlants"/>
        </authorList>
    </citation>
    <scope>IDENTIFICATION</scope>
</reference>
<sequence length="76" mass="8473">MSRQAMKGWGANLGADLRARKDPCWMALQTGRACLLTTGLGDMPSRPRSWTFIRVRSCFGNVEGARTGSLRVMRTR</sequence>
<dbReference type="Gramene" id="AET3Gv20094600.1">
    <property type="protein sequence ID" value="AET3Gv20094600.1"/>
    <property type="gene ID" value="AET3Gv20094600"/>
</dbReference>